<feature type="compositionally biased region" description="Low complexity" evidence="1">
    <location>
        <begin position="61"/>
        <end position="75"/>
    </location>
</feature>
<sequence>MTNRIRSSPSVSRSSRTATRTTSAPRPASRARLVRPRTSAIVRLAPPALSPVVLRSPDAVGRTGSGPRPGAAGPGRARRTVPGPPAPPCPRKRKQSVTSSSSRTGPESPGMTSTRAWDSARRPPGAASSAAAATASWAASGSTRRTVPRTSATTTARRTPGAPSSGSRRTAWENSPPRNTMLVSPRVSMPGRYGWTIAVRPCAWSSASRATAPGSDTPGNRPVPAALPLTAGLTTTSPTSGSAAAVPPGARNTVGTVGTPARDRSPAGSACRCSRRGPPRR</sequence>
<feature type="compositionally biased region" description="Low complexity" evidence="1">
    <location>
        <begin position="222"/>
        <end position="250"/>
    </location>
</feature>
<feature type="compositionally biased region" description="Low complexity" evidence="1">
    <location>
        <begin position="122"/>
        <end position="164"/>
    </location>
</feature>
<accession>A0A521BE30</accession>
<feature type="compositionally biased region" description="Low complexity" evidence="1">
    <location>
        <begin position="1"/>
        <end position="31"/>
    </location>
</feature>
<name>A0A521BE30_9ACTN</name>
<feature type="compositionally biased region" description="Polar residues" evidence="1">
    <location>
        <begin position="165"/>
        <end position="182"/>
    </location>
</feature>
<protein>
    <submittedName>
        <fullName evidence="2">Uncharacterized protein</fullName>
    </submittedName>
</protein>
<keyword evidence="3" id="KW-1185">Reference proteome</keyword>
<evidence type="ECO:0000313" key="3">
    <source>
        <dbReference type="Proteomes" id="UP000317484"/>
    </source>
</evidence>
<feature type="region of interest" description="Disordered" evidence="1">
    <location>
        <begin position="1"/>
        <end position="187"/>
    </location>
</feature>
<dbReference type="Proteomes" id="UP000317484">
    <property type="component" value="Unassembled WGS sequence"/>
</dbReference>
<dbReference type="AlphaFoldDB" id="A0A521BE30"/>
<reference evidence="2 3" key="1">
    <citation type="submission" date="2017-05" db="EMBL/GenBank/DDBJ databases">
        <authorList>
            <person name="Varghese N."/>
            <person name="Submissions S."/>
        </authorList>
    </citation>
    <scope>NUCLEOTIDE SEQUENCE [LARGE SCALE GENOMIC DNA]</scope>
    <source>
        <strain evidence="2 3">DSM 46834</strain>
    </source>
</reference>
<proteinExistence type="predicted"/>
<feature type="region of interest" description="Disordered" evidence="1">
    <location>
        <begin position="205"/>
        <end position="281"/>
    </location>
</feature>
<feature type="compositionally biased region" description="Polar residues" evidence="1">
    <location>
        <begin position="96"/>
        <end position="116"/>
    </location>
</feature>
<organism evidence="2 3">
    <name type="scientific">Geodermatophilus aquaeductus</name>
    <dbReference type="NCBI Taxonomy" id="1564161"/>
    <lineage>
        <taxon>Bacteria</taxon>
        <taxon>Bacillati</taxon>
        <taxon>Actinomycetota</taxon>
        <taxon>Actinomycetes</taxon>
        <taxon>Geodermatophilales</taxon>
        <taxon>Geodermatophilaceae</taxon>
        <taxon>Geodermatophilus</taxon>
    </lineage>
</organism>
<evidence type="ECO:0000256" key="1">
    <source>
        <dbReference type="SAM" id="MobiDB-lite"/>
    </source>
</evidence>
<gene>
    <name evidence="2" type="ORF">SAMN06273567_101691</name>
</gene>
<dbReference type="EMBL" id="FXTJ01000001">
    <property type="protein sequence ID" value="SMO45365.1"/>
    <property type="molecule type" value="Genomic_DNA"/>
</dbReference>
<evidence type="ECO:0000313" key="2">
    <source>
        <dbReference type="EMBL" id="SMO45365.1"/>
    </source>
</evidence>